<keyword evidence="15" id="KW-1185">Reference proteome</keyword>
<dbReference type="InterPro" id="IPR029056">
    <property type="entry name" value="Ribokinase-like"/>
</dbReference>
<keyword evidence="10 12" id="KW-0630">Potassium</keyword>
<dbReference type="PANTHER" id="PTHR10584:SF166">
    <property type="entry name" value="RIBOKINASE"/>
    <property type="match status" value="1"/>
</dbReference>
<feature type="binding site" evidence="12">
    <location>
        <position position="301"/>
    </location>
    <ligand>
        <name>K(+)</name>
        <dbReference type="ChEBI" id="CHEBI:29103"/>
    </ligand>
</feature>
<comment type="function">
    <text evidence="12">Catalyzes the phosphorylation of ribose at O-5 in a reaction requiring ATP and magnesium. The resulting D-ribose-5-phosphate can then be used either for sythesis of nucleotides, histidine, and tryptophan, or as a component of the pentose phosphate pathway.</text>
</comment>
<comment type="similarity">
    <text evidence="1">Belongs to the carbohydrate kinase pfkB family.</text>
</comment>
<accession>A0A3N4LJ54</accession>
<dbReference type="HAMAP" id="MF_01987">
    <property type="entry name" value="Ribokinase"/>
    <property type="match status" value="1"/>
</dbReference>
<feature type="binding site" evidence="12">
    <location>
        <position position="256"/>
    </location>
    <ligand>
        <name>K(+)</name>
        <dbReference type="ChEBI" id="CHEBI:29103"/>
    </ligand>
</feature>
<evidence type="ECO:0000259" key="13">
    <source>
        <dbReference type="Pfam" id="PF00294"/>
    </source>
</evidence>
<dbReference type="AlphaFoldDB" id="A0A3N4LJ54"/>
<dbReference type="UniPathway" id="UPA00916">
    <property type="reaction ID" value="UER00889"/>
</dbReference>
<comment type="caution">
    <text evidence="12">Lacks conserved residue(s) required for the propagation of feature annotation.</text>
</comment>
<feature type="binding site" evidence="12">
    <location>
        <begin position="261"/>
        <end position="262"/>
    </location>
    <ligand>
        <name>ATP</name>
        <dbReference type="ChEBI" id="CHEBI:30616"/>
    </ligand>
</feature>
<keyword evidence="6 12" id="KW-0547">Nucleotide-binding</keyword>
<dbReference type="Gene3D" id="3.40.1190.20">
    <property type="match status" value="1"/>
</dbReference>
<comment type="pathway">
    <text evidence="12">Carbohydrate metabolism; D-ribose degradation; D-ribose 5-phosphate from beta-D-ribopyranose: step 2/2.</text>
</comment>
<feature type="binding site" evidence="12">
    <location>
        <position position="131"/>
    </location>
    <ligand>
        <name>substrate</name>
    </ligand>
</feature>
<evidence type="ECO:0000256" key="4">
    <source>
        <dbReference type="ARBA" id="ARBA00022679"/>
    </source>
</evidence>
<dbReference type="GO" id="GO:0046872">
    <property type="term" value="F:metal ion binding"/>
    <property type="evidence" value="ECO:0007669"/>
    <property type="project" value="UniProtKB-KW"/>
</dbReference>
<keyword evidence="5 12" id="KW-0479">Metal-binding</keyword>
<reference evidence="14 15" key="1">
    <citation type="journal article" date="2018" name="Nat. Ecol. Evol.">
        <title>Pezizomycetes genomes reveal the molecular basis of ectomycorrhizal truffle lifestyle.</title>
        <authorList>
            <person name="Murat C."/>
            <person name="Payen T."/>
            <person name="Noel B."/>
            <person name="Kuo A."/>
            <person name="Morin E."/>
            <person name="Chen J."/>
            <person name="Kohler A."/>
            <person name="Krizsan K."/>
            <person name="Balestrini R."/>
            <person name="Da Silva C."/>
            <person name="Montanini B."/>
            <person name="Hainaut M."/>
            <person name="Levati E."/>
            <person name="Barry K.W."/>
            <person name="Belfiori B."/>
            <person name="Cichocki N."/>
            <person name="Clum A."/>
            <person name="Dockter R.B."/>
            <person name="Fauchery L."/>
            <person name="Guy J."/>
            <person name="Iotti M."/>
            <person name="Le Tacon F."/>
            <person name="Lindquist E.A."/>
            <person name="Lipzen A."/>
            <person name="Malagnac F."/>
            <person name="Mello A."/>
            <person name="Molinier V."/>
            <person name="Miyauchi S."/>
            <person name="Poulain J."/>
            <person name="Riccioni C."/>
            <person name="Rubini A."/>
            <person name="Sitrit Y."/>
            <person name="Splivallo R."/>
            <person name="Traeger S."/>
            <person name="Wang M."/>
            <person name="Zifcakova L."/>
            <person name="Wipf D."/>
            <person name="Zambonelli A."/>
            <person name="Paolocci F."/>
            <person name="Nowrousian M."/>
            <person name="Ottonello S."/>
            <person name="Baldrian P."/>
            <person name="Spatafora J.W."/>
            <person name="Henrissat B."/>
            <person name="Nagy L.G."/>
            <person name="Aury J.M."/>
            <person name="Wincker P."/>
            <person name="Grigoriev I.V."/>
            <person name="Bonfante P."/>
            <person name="Martin F.M."/>
        </authorList>
    </citation>
    <scope>NUCLEOTIDE SEQUENCE [LARGE SCALE GENOMIC DNA]</scope>
    <source>
        <strain evidence="14 15">ATCC MYA-4762</strain>
    </source>
</reference>
<dbReference type="GO" id="GO:0005524">
    <property type="term" value="F:ATP binding"/>
    <property type="evidence" value="ECO:0007669"/>
    <property type="project" value="UniProtKB-UniRule"/>
</dbReference>
<feature type="binding site" evidence="12">
    <location>
        <position position="258"/>
    </location>
    <ligand>
        <name>K(+)</name>
        <dbReference type="ChEBI" id="CHEBI:29103"/>
    </ligand>
</feature>
<evidence type="ECO:0000256" key="2">
    <source>
        <dbReference type="ARBA" id="ARBA00012035"/>
    </source>
</evidence>
<dbReference type="InParanoid" id="A0A3N4LJ54"/>
<evidence type="ECO:0000256" key="11">
    <source>
        <dbReference type="ARBA" id="ARBA00023277"/>
    </source>
</evidence>
<feature type="binding site" evidence="12">
    <location>
        <position position="297"/>
    </location>
    <ligand>
        <name>K(+)</name>
        <dbReference type="ChEBI" id="CHEBI:29103"/>
    </ligand>
</feature>
<keyword evidence="9 12" id="KW-0460">Magnesium</keyword>
<feature type="binding site" evidence="12">
    <location>
        <position position="262"/>
    </location>
    <ligand>
        <name>substrate</name>
    </ligand>
</feature>
<comment type="catalytic activity">
    <reaction evidence="12">
        <text>D-ribose + ATP = D-ribose 5-phosphate + ADP + H(+)</text>
        <dbReference type="Rhea" id="RHEA:13697"/>
        <dbReference type="ChEBI" id="CHEBI:15378"/>
        <dbReference type="ChEBI" id="CHEBI:30616"/>
        <dbReference type="ChEBI" id="CHEBI:47013"/>
        <dbReference type="ChEBI" id="CHEBI:78346"/>
        <dbReference type="ChEBI" id="CHEBI:456216"/>
        <dbReference type="EC" id="2.7.1.15"/>
    </reaction>
</comment>
<name>A0A3N4LJ54_9PEZI</name>
<comment type="activity regulation">
    <text evidence="12">Activated by a monovalent cation that binds near, but not in, the active site. The most likely occupant of the site in vivo is potassium. Ion binding induces a conformational change that may alter substrate affinity.</text>
</comment>
<dbReference type="GO" id="GO:0005634">
    <property type="term" value="C:nucleus"/>
    <property type="evidence" value="ECO:0007669"/>
    <property type="project" value="UniProtKB-SubCell"/>
</dbReference>
<dbReference type="InterPro" id="IPR011877">
    <property type="entry name" value="Ribokinase"/>
</dbReference>
<comment type="cofactor">
    <cofactor evidence="12">
        <name>Mg(2+)</name>
        <dbReference type="ChEBI" id="CHEBI:18420"/>
    </cofactor>
    <text evidence="12">Requires a divalent cation, most likely magnesium in vivo, as an electrophilic catalyst to aid phosphoryl group transfer. It is the chelate of the metal and the nucleotide that is the actual substrate.</text>
</comment>
<dbReference type="FunCoup" id="A0A3N4LJ54">
    <property type="interactions" value="1089"/>
</dbReference>
<dbReference type="PRINTS" id="PR00990">
    <property type="entry name" value="RIBOKINASE"/>
</dbReference>
<feature type="binding site" evidence="12">
    <location>
        <position position="292"/>
    </location>
    <ligand>
        <name>K(+)</name>
        <dbReference type="ChEBI" id="CHEBI:29103"/>
    </ligand>
</feature>
<evidence type="ECO:0000256" key="6">
    <source>
        <dbReference type="ARBA" id="ARBA00022741"/>
    </source>
</evidence>
<protein>
    <recommendedName>
        <fullName evidence="3 12">Ribokinase</fullName>
        <shortName evidence="12">RK</shortName>
        <ecNumber evidence="2 12">2.7.1.15</ecNumber>
    </recommendedName>
</protein>
<sequence length="311" mass="32453">MASPDTRPTILVIGSLNMDLVTHTPRIPVGGETLLAHTYGFHTGNGGKGANQAVAIARLGGGSVRCAMVGIVGDDAFGEKLRGGLENEGVDIEDNGQNRILVSPGANFSLTPSHIPDLDTNSPAMVVLQHEIPFDTISHAIKLYSTPPTNTLVLLNPAPAVDPATLASHDIDLSNVDFLIPNETEAGISYAGHEAAGSVTTVPEAERIAKSFLVDRGVRKAVIITLGGQGVVAAYHNEEGDVLTAHIPAQEVDVVDTTAAGDTFIGGFAASYVEGKGVLESIKKGVEASARTVQKKGAQESIPMRAELRWV</sequence>
<comment type="subcellular location">
    <subcellularLocation>
        <location evidence="12">Cytoplasm</location>
    </subcellularLocation>
    <subcellularLocation>
        <location evidence="12">Nucleus</location>
    </subcellularLocation>
</comment>
<feature type="active site" description="Proton acceptor" evidence="12">
    <location>
        <position position="262"/>
    </location>
</feature>
<evidence type="ECO:0000256" key="3">
    <source>
        <dbReference type="ARBA" id="ARBA00016943"/>
    </source>
</evidence>
<dbReference type="EMBL" id="ML121549">
    <property type="protein sequence ID" value="RPB22796.1"/>
    <property type="molecule type" value="Genomic_DNA"/>
</dbReference>
<evidence type="ECO:0000256" key="7">
    <source>
        <dbReference type="ARBA" id="ARBA00022777"/>
    </source>
</evidence>
<dbReference type="PROSITE" id="PS00583">
    <property type="entry name" value="PFKB_KINASES_1"/>
    <property type="match status" value="1"/>
</dbReference>
<dbReference type="GO" id="GO:0004747">
    <property type="term" value="F:ribokinase activity"/>
    <property type="evidence" value="ECO:0007669"/>
    <property type="project" value="UniProtKB-UniRule"/>
</dbReference>
<feature type="binding site" evidence="12">
    <location>
        <position position="295"/>
    </location>
    <ligand>
        <name>K(+)</name>
        <dbReference type="ChEBI" id="CHEBI:29103"/>
    </ligand>
</feature>
<keyword evidence="8 12" id="KW-0067">ATP-binding</keyword>
<dbReference type="InterPro" id="IPR002139">
    <property type="entry name" value="Ribo/fructo_kinase"/>
</dbReference>
<keyword evidence="12" id="KW-0963">Cytoplasm</keyword>
<evidence type="ECO:0000256" key="12">
    <source>
        <dbReference type="HAMAP-Rule" id="MF_03215"/>
    </source>
</evidence>
<dbReference type="Pfam" id="PF00294">
    <property type="entry name" value="PfkB"/>
    <property type="match status" value="1"/>
</dbReference>
<gene>
    <name evidence="14" type="ORF">L211DRAFT_850216</name>
</gene>
<dbReference type="InterPro" id="IPR002173">
    <property type="entry name" value="Carboh/pur_kinase_PfkB_CS"/>
</dbReference>
<dbReference type="STRING" id="1051890.A0A3N4LJ54"/>
<dbReference type="PANTHER" id="PTHR10584">
    <property type="entry name" value="SUGAR KINASE"/>
    <property type="match status" value="1"/>
</dbReference>
<feature type="binding site" evidence="12">
    <location>
        <begin position="47"/>
        <end position="51"/>
    </location>
    <ligand>
        <name>substrate</name>
    </ligand>
</feature>
<evidence type="ECO:0000256" key="9">
    <source>
        <dbReference type="ARBA" id="ARBA00022842"/>
    </source>
</evidence>
<dbReference type="InterPro" id="IPR011611">
    <property type="entry name" value="PfkB_dom"/>
</dbReference>
<keyword evidence="7 12" id="KW-0418">Kinase</keyword>
<evidence type="ECO:0000313" key="15">
    <source>
        <dbReference type="Proteomes" id="UP000267821"/>
    </source>
</evidence>
<comment type="similarity">
    <text evidence="12">Belongs to the carbohydrate kinase PfkB family. Ribokinase subfamily.</text>
</comment>
<evidence type="ECO:0000256" key="1">
    <source>
        <dbReference type="ARBA" id="ARBA00005380"/>
    </source>
</evidence>
<dbReference type="PROSITE" id="PS00584">
    <property type="entry name" value="PFKB_KINASES_2"/>
    <property type="match status" value="1"/>
</dbReference>
<comment type="subunit">
    <text evidence="12">Homodimer.</text>
</comment>
<feature type="binding site" evidence="12">
    <location>
        <begin position="17"/>
        <end position="19"/>
    </location>
    <ligand>
        <name>substrate</name>
    </ligand>
</feature>
<proteinExistence type="inferred from homology"/>
<evidence type="ECO:0000313" key="14">
    <source>
        <dbReference type="EMBL" id="RPB22796.1"/>
    </source>
</evidence>
<dbReference type="GO" id="GO:0005737">
    <property type="term" value="C:cytoplasm"/>
    <property type="evidence" value="ECO:0007669"/>
    <property type="project" value="UniProtKB-SubCell"/>
</dbReference>
<keyword evidence="4 12" id="KW-0808">Transferase</keyword>
<dbReference type="GO" id="GO:0019303">
    <property type="term" value="P:D-ribose catabolic process"/>
    <property type="evidence" value="ECO:0007669"/>
    <property type="project" value="UniProtKB-UniRule"/>
</dbReference>
<dbReference type="OrthoDB" id="415590at2759"/>
<dbReference type="CDD" id="cd01174">
    <property type="entry name" value="ribokinase"/>
    <property type="match status" value="1"/>
</dbReference>
<feature type="binding site" evidence="12">
    <location>
        <position position="182"/>
    </location>
    <ligand>
        <name>ATP</name>
        <dbReference type="ChEBI" id="CHEBI:30616"/>
    </ligand>
</feature>
<evidence type="ECO:0000256" key="5">
    <source>
        <dbReference type="ARBA" id="ARBA00022723"/>
    </source>
</evidence>
<dbReference type="SUPFAM" id="SSF53613">
    <property type="entry name" value="Ribokinase-like"/>
    <property type="match status" value="1"/>
</dbReference>
<dbReference type="EC" id="2.7.1.15" evidence="2 12"/>
<evidence type="ECO:0000256" key="8">
    <source>
        <dbReference type="ARBA" id="ARBA00022840"/>
    </source>
</evidence>
<evidence type="ECO:0000256" key="10">
    <source>
        <dbReference type="ARBA" id="ARBA00022958"/>
    </source>
</evidence>
<dbReference type="Proteomes" id="UP000267821">
    <property type="component" value="Unassembled WGS sequence"/>
</dbReference>
<feature type="domain" description="Carbohydrate kinase PfkB" evidence="13">
    <location>
        <begin position="9"/>
        <end position="303"/>
    </location>
</feature>
<keyword evidence="12" id="KW-0539">Nucleus</keyword>
<organism evidence="14 15">
    <name type="scientific">Terfezia boudieri ATCC MYA-4762</name>
    <dbReference type="NCBI Taxonomy" id="1051890"/>
    <lineage>
        <taxon>Eukaryota</taxon>
        <taxon>Fungi</taxon>
        <taxon>Dikarya</taxon>
        <taxon>Ascomycota</taxon>
        <taxon>Pezizomycotina</taxon>
        <taxon>Pezizomycetes</taxon>
        <taxon>Pezizales</taxon>
        <taxon>Pezizaceae</taxon>
        <taxon>Terfezia</taxon>
    </lineage>
</organism>
<keyword evidence="11 12" id="KW-0119">Carbohydrate metabolism</keyword>
<feature type="binding site" evidence="12">
    <location>
        <begin position="225"/>
        <end position="230"/>
    </location>
    <ligand>
        <name>ATP</name>
        <dbReference type="ChEBI" id="CHEBI:30616"/>
    </ligand>
</feature>